<reference evidence="9 10" key="2">
    <citation type="submission" date="2016-08" db="EMBL/GenBank/DDBJ databases">
        <title>Pervasive Adenine N6-methylation of Active Genes in Fungi.</title>
        <authorList>
            <consortium name="DOE Joint Genome Institute"/>
            <person name="Mondo S.J."/>
            <person name="Dannebaum R.O."/>
            <person name="Kuo R.C."/>
            <person name="Labutti K."/>
            <person name="Haridas S."/>
            <person name="Kuo A."/>
            <person name="Salamov A."/>
            <person name="Ahrendt S.R."/>
            <person name="Lipzen A."/>
            <person name="Sullivan W."/>
            <person name="Andreopoulos W.B."/>
            <person name="Clum A."/>
            <person name="Lindquist E."/>
            <person name="Daum C."/>
            <person name="Ramamoorthy G.K."/>
            <person name="Gryganskyi A."/>
            <person name="Culley D."/>
            <person name="Magnuson J.K."/>
            <person name="James T.Y."/>
            <person name="O'Malley M.A."/>
            <person name="Stajich J.E."/>
            <person name="Spatafora J.W."/>
            <person name="Visel A."/>
            <person name="Grigoriev I.V."/>
        </authorList>
    </citation>
    <scope>NUCLEOTIDE SEQUENCE [LARGE SCALE GENOMIC DNA]</scope>
    <source>
        <strain evidence="9 10">S4</strain>
    </source>
</reference>
<dbReference type="InterPro" id="IPR012337">
    <property type="entry name" value="RNaseH-like_sf"/>
</dbReference>
<proteinExistence type="inferred from homology"/>
<dbReference type="AlphaFoldDB" id="A0A1Y1X3R5"/>
<evidence type="ECO:0000256" key="5">
    <source>
        <dbReference type="ARBA" id="ARBA00022839"/>
    </source>
</evidence>
<name>A0A1Y1X3R5_9FUNG</name>
<dbReference type="FunFam" id="3.30.420.10:FF:000031">
    <property type="entry name" value="RNA exonuclease 1"/>
    <property type="match status" value="1"/>
</dbReference>
<dbReference type="GO" id="GO:0003676">
    <property type="term" value="F:nucleic acid binding"/>
    <property type="evidence" value="ECO:0007669"/>
    <property type="project" value="InterPro"/>
</dbReference>
<evidence type="ECO:0000313" key="10">
    <source>
        <dbReference type="Proteomes" id="UP000193944"/>
    </source>
</evidence>
<dbReference type="InterPro" id="IPR013520">
    <property type="entry name" value="Ribonucl_H"/>
</dbReference>
<feature type="domain" description="Exonuclease" evidence="8">
    <location>
        <begin position="274"/>
        <end position="431"/>
    </location>
</feature>
<evidence type="ECO:0000259" key="8">
    <source>
        <dbReference type="SMART" id="SM00479"/>
    </source>
</evidence>
<dbReference type="GO" id="GO:0005634">
    <property type="term" value="C:nucleus"/>
    <property type="evidence" value="ECO:0007669"/>
    <property type="project" value="UniProtKB-SubCell"/>
</dbReference>
<comment type="subcellular location">
    <subcellularLocation>
        <location evidence="1">Nucleus</location>
    </subcellularLocation>
</comment>
<comment type="caution">
    <text evidence="9">The sequence shown here is derived from an EMBL/GenBank/DDBJ whole genome shotgun (WGS) entry which is preliminary data.</text>
</comment>
<organism evidence="9 10">
    <name type="scientific">Anaeromyces robustus</name>
    <dbReference type="NCBI Taxonomy" id="1754192"/>
    <lineage>
        <taxon>Eukaryota</taxon>
        <taxon>Fungi</taxon>
        <taxon>Fungi incertae sedis</taxon>
        <taxon>Chytridiomycota</taxon>
        <taxon>Chytridiomycota incertae sedis</taxon>
        <taxon>Neocallimastigomycetes</taxon>
        <taxon>Neocallimastigales</taxon>
        <taxon>Neocallimastigaceae</taxon>
        <taxon>Anaeromyces</taxon>
    </lineage>
</organism>
<sequence>MALTFYKEFQRIYKPILKINPDLARQHSLDQEKALYDKSSKKTYKLSASHILTHLKARDIATSIQDTGIDGIYKPPSAIKKEEESKGIDEADYKLLLTYLVKDDQFKRLNYPTMELLNEYNENKDNREEILKAELERAKNEEQELKNKNPGSPSYSSPNNFVANSKTYGKIFSTIKDKTKTCARCQCRFTPKSNTDVPLLTEKEKEACSYHYGKLRKAPHSSTRVYSCCDNPVGSEGCTKGPHVWKCETFDGLQDDIPFTQLPEADPNNDKLLKVVALDCEMSYTTGGLELTRITVIDWKGNTVIDELCKPHNCIIDLNTRYSGIKELNTATLDLDGVKQKMAKIMSRDTIIIGQGLENDLNALRLIHERVIDTVLLYPHPMGLPWRFGLRYLANKYLQRFIQDGTDGHDSYEDSKTCIDLVKLKIQKGPNFGIVHGI</sequence>
<dbReference type="Gene3D" id="3.30.420.10">
    <property type="entry name" value="Ribonuclease H-like superfamily/Ribonuclease H"/>
    <property type="match status" value="1"/>
</dbReference>
<dbReference type="InterPro" id="IPR036397">
    <property type="entry name" value="RNaseH_sf"/>
</dbReference>
<evidence type="ECO:0000256" key="4">
    <source>
        <dbReference type="ARBA" id="ARBA00022801"/>
    </source>
</evidence>
<dbReference type="CDD" id="cd06145">
    <property type="entry name" value="REX1_like"/>
    <property type="match status" value="1"/>
</dbReference>
<dbReference type="GO" id="GO:0010629">
    <property type="term" value="P:negative regulation of gene expression"/>
    <property type="evidence" value="ECO:0007669"/>
    <property type="project" value="UniProtKB-ARBA"/>
</dbReference>
<dbReference type="STRING" id="1754192.A0A1Y1X3R5"/>
<evidence type="ECO:0000256" key="7">
    <source>
        <dbReference type="SAM" id="MobiDB-lite"/>
    </source>
</evidence>
<keyword evidence="6" id="KW-0539">Nucleus</keyword>
<keyword evidence="3" id="KW-0540">Nuclease</keyword>
<dbReference type="InterPro" id="IPR034922">
    <property type="entry name" value="REX1-like_exo"/>
</dbReference>
<dbReference type="PANTHER" id="PTHR12801">
    <property type="entry name" value="RNA EXONUCLEASE REXO1 / RECO3 FAMILY MEMBER-RELATED"/>
    <property type="match status" value="1"/>
</dbReference>
<dbReference type="SMART" id="SM00479">
    <property type="entry name" value="EXOIII"/>
    <property type="match status" value="1"/>
</dbReference>
<keyword evidence="10" id="KW-1185">Reference proteome</keyword>
<feature type="region of interest" description="Disordered" evidence="7">
    <location>
        <begin position="139"/>
        <end position="160"/>
    </location>
</feature>
<evidence type="ECO:0000256" key="6">
    <source>
        <dbReference type="ARBA" id="ARBA00023242"/>
    </source>
</evidence>
<comment type="similarity">
    <text evidence="2">Belongs to the REXO1/REXO3 family.</text>
</comment>
<dbReference type="SUPFAM" id="SSF53098">
    <property type="entry name" value="Ribonuclease H-like"/>
    <property type="match status" value="1"/>
</dbReference>
<keyword evidence="5" id="KW-0269">Exonuclease</keyword>
<keyword evidence="4" id="KW-0378">Hydrolase</keyword>
<accession>A0A1Y1X3R5</accession>
<dbReference type="Proteomes" id="UP000193944">
    <property type="component" value="Unassembled WGS sequence"/>
</dbReference>
<reference evidence="9 10" key="1">
    <citation type="submission" date="2016-08" db="EMBL/GenBank/DDBJ databases">
        <title>A Parts List for Fungal Cellulosomes Revealed by Comparative Genomics.</title>
        <authorList>
            <consortium name="DOE Joint Genome Institute"/>
            <person name="Haitjema C.H."/>
            <person name="Gilmore S.P."/>
            <person name="Henske J.K."/>
            <person name="Solomon K.V."/>
            <person name="De Groot R."/>
            <person name="Kuo A."/>
            <person name="Mondo S.J."/>
            <person name="Salamov A.A."/>
            <person name="Labutti K."/>
            <person name="Zhao Z."/>
            <person name="Chiniquy J."/>
            <person name="Barry K."/>
            <person name="Brewer H.M."/>
            <person name="Purvine S.O."/>
            <person name="Wright A.T."/>
            <person name="Boxma B."/>
            <person name="Van Alen T."/>
            <person name="Hackstein J.H."/>
            <person name="Baker S.E."/>
            <person name="Grigoriev I.V."/>
            <person name="O'Malley M.A."/>
        </authorList>
    </citation>
    <scope>NUCLEOTIDE SEQUENCE [LARGE SCALE GENOMIC DNA]</scope>
    <source>
        <strain evidence="9 10">S4</strain>
    </source>
</reference>
<dbReference type="EMBL" id="MCFG01000145">
    <property type="protein sequence ID" value="ORX80451.1"/>
    <property type="molecule type" value="Genomic_DNA"/>
</dbReference>
<protein>
    <submittedName>
        <fullName evidence="9">Ribonuclease H-like protein</fullName>
    </submittedName>
</protein>
<evidence type="ECO:0000256" key="2">
    <source>
        <dbReference type="ARBA" id="ARBA00006357"/>
    </source>
</evidence>
<dbReference type="PANTHER" id="PTHR12801:SF115">
    <property type="entry name" value="FI18136P1-RELATED"/>
    <property type="match status" value="1"/>
</dbReference>
<dbReference type="OrthoDB" id="8191639at2759"/>
<evidence type="ECO:0000256" key="3">
    <source>
        <dbReference type="ARBA" id="ARBA00022722"/>
    </source>
</evidence>
<evidence type="ECO:0000313" key="9">
    <source>
        <dbReference type="EMBL" id="ORX80451.1"/>
    </source>
</evidence>
<evidence type="ECO:0000256" key="1">
    <source>
        <dbReference type="ARBA" id="ARBA00004123"/>
    </source>
</evidence>
<gene>
    <name evidence="9" type="ORF">BCR32DRAFT_204634</name>
</gene>
<feature type="compositionally biased region" description="Low complexity" evidence="7">
    <location>
        <begin position="148"/>
        <end position="160"/>
    </location>
</feature>
<dbReference type="GO" id="GO:0004527">
    <property type="term" value="F:exonuclease activity"/>
    <property type="evidence" value="ECO:0007669"/>
    <property type="project" value="UniProtKB-KW"/>
</dbReference>
<dbReference type="InterPro" id="IPR047021">
    <property type="entry name" value="REXO1/3/4-like"/>
</dbReference>